<gene>
    <name evidence="16" type="ORF">BLE401_17055</name>
</gene>
<proteinExistence type="inferred from homology"/>
<feature type="domain" description="TonB-dependent receptor-like beta-barrel" evidence="14">
    <location>
        <begin position="314"/>
        <end position="688"/>
    </location>
</feature>
<evidence type="ECO:0000256" key="5">
    <source>
        <dbReference type="ARBA" id="ARBA00022692"/>
    </source>
</evidence>
<dbReference type="Gene3D" id="2.170.130.10">
    <property type="entry name" value="TonB-dependent receptor, plug domain"/>
    <property type="match status" value="1"/>
</dbReference>
<comment type="similarity">
    <text evidence="2">Belongs to the TonB-dependent receptor family. Hemoglobin/haptoglobin binding protein subfamily.</text>
</comment>
<keyword evidence="4 11" id="KW-1134">Transmembrane beta strand</keyword>
<evidence type="ECO:0000256" key="13">
    <source>
        <dbReference type="SAM" id="SignalP"/>
    </source>
</evidence>
<dbReference type="InterPro" id="IPR012910">
    <property type="entry name" value="Plug_dom"/>
</dbReference>
<organism evidence="16 17">
    <name type="scientific">Beggiatoa leptomitoformis</name>
    <dbReference type="NCBI Taxonomy" id="288004"/>
    <lineage>
        <taxon>Bacteria</taxon>
        <taxon>Pseudomonadati</taxon>
        <taxon>Pseudomonadota</taxon>
        <taxon>Gammaproteobacteria</taxon>
        <taxon>Thiotrichales</taxon>
        <taxon>Thiotrichaceae</taxon>
        <taxon>Beggiatoa</taxon>
    </lineage>
</organism>
<dbReference type="InterPro" id="IPR000531">
    <property type="entry name" value="Beta-barrel_TonB"/>
</dbReference>
<keyword evidence="5 11" id="KW-0812">Transmembrane</keyword>
<dbReference type="InterPro" id="IPR039426">
    <property type="entry name" value="TonB-dep_rcpt-like"/>
</dbReference>
<dbReference type="GO" id="GO:0015344">
    <property type="term" value="F:siderophore uptake transmembrane transporter activity"/>
    <property type="evidence" value="ECO:0007669"/>
    <property type="project" value="TreeGrafter"/>
</dbReference>
<dbReference type="STRING" id="288004.AL038_07260"/>
<dbReference type="Pfam" id="PF00593">
    <property type="entry name" value="TonB_dep_Rec_b-barrel"/>
    <property type="match status" value="1"/>
</dbReference>
<sequence length="727" mass="80697">MNKITIYLCTACLVLLALDLHAATDDEIAKRARLAQLRDLDLAELSEVEIKLDDAFDIFGGLVKAKTTSIATGAKQVTDRAPAVTTVITSQDLEAMGARTLDDALRSVPGIQVSYNYFNIPVYSVRGISVAGDHDSGLLVLVNGIRLNDSHRGSKGLYWSGFPISTVSRIEIIRGPGSAVYGADALAGVINIITKTADDIDGTEVGVRLGSYNTQDTWVTHGSEWNGFKIAAMAEFTKTDGHQGTVESDAQTVFDGMFGTHASLAPGEYGSEITTYDTHIDISKQRWQLRAGLHKGEDMGAGTGIAQALGSDQPMSEQRINADLTYHDPKFTKNWDVQTQLSYLNTHFEAEFYIFPIGAFGGTYPIGYLGRPSASENQTQLALSGFYHGIDDHSIRVGVGYANYDQYEVKEVKNYGTNPFTGEDVSPTTLVDVSDTSASFIPEVSRTDGYLFIQDAWTINPEWELTTGVRYDEYSDFGSTVNPRVGLVWQVRSDLTTKLLYGKAFRAPSFQNLYNRNNPALLGNPDLKPEKSETWELAFDYRALESLHLAFNLYQYNIKDKITLIAIGDTELQYANATDWKGQGFEFEARWKTSIKSSLLFNYSYQNAKDEANNVLNNAPEQMAYLRADYLLGSTWYVDTQVNWNNGWVRGLNDPRPALNGYTTVDLTIRRKDIRAGNTNVAFGIRNLFDEDVRYPSPEPSSGSVVNVPNDLPGAGRFYFIEFRYKY</sequence>
<dbReference type="Gene3D" id="2.40.170.20">
    <property type="entry name" value="TonB-dependent receptor, beta-barrel domain"/>
    <property type="match status" value="1"/>
</dbReference>
<evidence type="ECO:0000256" key="6">
    <source>
        <dbReference type="ARBA" id="ARBA00022729"/>
    </source>
</evidence>
<dbReference type="EMBL" id="CP018889">
    <property type="protein sequence ID" value="AUI70684.2"/>
    <property type="molecule type" value="Genomic_DNA"/>
</dbReference>
<evidence type="ECO:0000256" key="9">
    <source>
        <dbReference type="ARBA" id="ARBA00023170"/>
    </source>
</evidence>
<evidence type="ECO:0000256" key="10">
    <source>
        <dbReference type="ARBA" id="ARBA00023237"/>
    </source>
</evidence>
<dbReference type="Pfam" id="PF07715">
    <property type="entry name" value="Plug"/>
    <property type="match status" value="1"/>
</dbReference>
<feature type="domain" description="TonB-dependent receptor plug" evidence="15">
    <location>
        <begin position="80"/>
        <end position="189"/>
    </location>
</feature>
<evidence type="ECO:0000259" key="14">
    <source>
        <dbReference type="Pfam" id="PF00593"/>
    </source>
</evidence>
<evidence type="ECO:0000256" key="11">
    <source>
        <dbReference type="PROSITE-ProRule" id="PRU01360"/>
    </source>
</evidence>
<dbReference type="PANTHER" id="PTHR30069">
    <property type="entry name" value="TONB-DEPENDENT OUTER MEMBRANE RECEPTOR"/>
    <property type="match status" value="1"/>
</dbReference>
<dbReference type="GO" id="GO:0009279">
    <property type="term" value="C:cell outer membrane"/>
    <property type="evidence" value="ECO:0007669"/>
    <property type="project" value="UniProtKB-SubCell"/>
</dbReference>
<evidence type="ECO:0000256" key="12">
    <source>
        <dbReference type="RuleBase" id="RU003357"/>
    </source>
</evidence>
<evidence type="ECO:0000256" key="1">
    <source>
        <dbReference type="ARBA" id="ARBA00004571"/>
    </source>
</evidence>
<protein>
    <submittedName>
        <fullName evidence="16">TonB-dependent receptor</fullName>
    </submittedName>
</protein>
<dbReference type="PANTHER" id="PTHR30069:SF29">
    <property type="entry name" value="HEMOGLOBIN AND HEMOGLOBIN-HAPTOGLOBIN-BINDING PROTEIN 1-RELATED"/>
    <property type="match status" value="1"/>
</dbReference>
<feature type="signal peptide" evidence="13">
    <location>
        <begin position="1"/>
        <end position="22"/>
    </location>
</feature>
<evidence type="ECO:0000256" key="3">
    <source>
        <dbReference type="ARBA" id="ARBA00022448"/>
    </source>
</evidence>
<keyword evidence="7 12" id="KW-0798">TonB box</keyword>
<dbReference type="InterPro" id="IPR037066">
    <property type="entry name" value="Plug_dom_sf"/>
</dbReference>
<keyword evidence="3 11" id="KW-0813">Transport</keyword>
<evidence type="ECO:0000256" key="7">
    <source>
        <dbReference type="ARBA" id="ARBA00023077"/>
    </source>
</evidence>
<feature type="chain" id="PRO_5024985413" evidence="13">
    <location>
        <begin position="23"/>
        <end position="727"/>
    </location>
</feature>
<dbReference type="AlphaFoldDB" id="A0A2N9YJP3"/>
<keyword evidence="8 11" id="KW-0472">Membrane</keyword>
<keyword evidence="10 11" id="KW-0998">Cell outer membrane</keyword>
<name>A0A2N9YJP3_9GAMM</name>
<keyword evidence="17" id="KW-1185">Reference proteome</keyword>
<evidence type="ECO:0000313" key="17">
    <source>
        <dbReference type="Proteomes" id="UP000234271"/>
    </source>
</evidence>
<dbReference type="RefSeq" id="WP_062151110.1">
    <property type="nucleotide sequence ID" value="NZ_CP012373.2"/>
</dbReference>
<dbReference type="Proteomes" id="UP000234271">
    <property type="component" value="Chromosome"/>
</dbReference>
<evidence type="ECO:0000256" key="2">
    <source>
        <dbReference type="ARBA" id="ARBA00008143"/>
    </source>
</evidence>
<reference evidence="17" key="1">
    <citation type="submission" date="2016-12" db="EMBL/GenBank/DDBJ databases">
        <title>Complete Genome Sequence of Beggiatoa leptomitiformis D-401.</title>
        <authorList>
            <person name="Fomenkov A."/>
            <person name="Vincze T."/>
            <person name="Grabovich M."/>
            <person name="Anton B.P."/>
            <person name="Dubinina G."/>
            <person name="Orlova M."/>
            <person name="Belousova E."/>
            <person name="Roberts R.J."/>
        </authorList>
    </citation>
    <scope>NUCLEOTIDE SEQUENCE [LARGE SCALE GENOMIC DNA]</scope>
    <source>
        <strain evidence="17">D-401</strain>
    </source>
</reference>
<dbReference type="SUPFAM" id="SSF56935">
    <property type="entry name" value="Porins"/>
    <property type="match status" value="1"/>
</dbReference>
<dbReference type="InterPro" id="IPR036942">
    <property type="entry name" value="Beta-barrel_TonB_sf"/>
</dbReference>
<evidence type="ECO:0000259" key="15">
    <source>
        <dbReference type="Pfam" id="PF07715"/>
    </source>
</evidence>
<keyword evidence="6 13" id="KW-0732">Signal</keyword>
<accession>A0A2N9YJP3</accession>
<dbReference type="CDD" id="cd01347">
    <property type="entry name" value="ligand_gated_channel"/>
    <property type="match status" value="1"/>
</dbReference>
<comment type="subcellular location">
    <subcellularLocation>
        <location evidence="1 11">Cell outer membrane</location>
        <topology evidence="1 11">Multi-pass membrane protein</topology>
    </subcellularLocation>
</comment>
<keyword evidence="9 16" id="KW-0675">Receptor</keyword>
<evidence type="ECO:0000256" key="4">
    <source>
        <dbReference type="ARBA" id="ARBA00022452"/>
    </source>
</evidence>
<evidence type="ECO:0000256" key="8">
    <source>
        <dbReference type="ARBA" id="ARBA00023136"/>
    </source>
</evidence>
<dbReference type="PROSITE" id="PS52016">
    <property type="entry name" value="TONB_DEPENDENT_REC_3"/>
    <property type="match status" value="1"/>
</dbReference>
<evidence type="ECO:0000313" key="16">
    <source>
        <dbReference type="EMBL" id="AUI70684.2"/>
    </source>
</evidence>
<dbReference type="OrthoDB" id="9764669at2"/>
<dbReference type="GO" id="GO:0044718">
    <property type="term" value="P:siderophore transmembrane transport"/>
    <property type="evidence" value="ECO:0007669"/>
    <property type="project" value="TreeGrafter"/>
</dbReference>